<reference evidence="1 2" key="1">
    <citation type="submission" date="2019-11" db="EMBL/GenBank/DDBJ databases">
        <title>Strigops habroptila (kakapo) genome, bStrHab1, primary haplotype, v2.</title>
        <authorList>
            <person name="Jarvis E.D."/>
            <person name="Howard J."/>
            <person name="Rhie A."/>
            <person name="Phillippy A."/>
            <person name="Korlach J."/>
            <person name="Digby A."/>
            <person name="Iorns D."/>
            <person name="Eason D."/>
            <person name="Robertson B."/>
            <person name="Raemaekers T."/>
            <person name="Howe K."/>
            <person name="Lewin H."/>
            <person name="Damas J."/>
            <person name="Hastie A."/>
            <person name="Tracey A."/>
            <person name="Chow W."/>
            <person name="Fedrigo O."/>
        </authorList>
    </citation>
    <scope>NUCLEOTIDE SEQUENCE [LARGE SCALE GENOMIC DNA]</scope>
</reference>
<protein>
    <submittedName>
        <fullName evidence="1">Uncharacterized protein</fullName>
    </submittedName>
</protein>
<dbReference type="AlphaFoldDB" id="A0A672UYY8"/>
<organism evidence="1 2">
    <name type="scientific">Strigops habroptila</name>
    <name type="common">Kakapo</name>
    <dbReference type="NCBI Taxonomy" id="2489341"/>
    <lineage>
        <taxon>Eukaryota</taxon>
        <taxon>Metazoa</taxon>
        <taxon>Chordata</taxon>
        <taxon>Craniata</taxon>
        <taxon>Vertebrata</taxon>
        <taxon>Euteleostomi</taxon>
        <taxon>Archelosauria</taxon>
        <taxon>Archosauria</taxon>
        <taxon>Dinosauria</taxon>
        <taxon>Saurischia</taxon>
        <taxon>Theropoda</taxon>
        <taxon>Coelurosauria</taxon>
        <taxon>Aves</taxon>
        <taxon>Neognathae</taxon>
        <taxon>Neoaves</taxon>
        <taxon>Telluraves</taxon>
        <taxon>Australaves</taxon>
        <taxon>Psittaciformes</taxon>
        <taxon>Psittacidae</taxon>
        <taxon>Strigops</taxon>
    </lineage>
</organism>
<evidence type="ECO:0000313" key="2">
    <source>
        <dbReference type="Proteomes" id="UP000472266"/>
    </source>
</evidence>
<keyword evidence="2" id="KW-1185">Reference proteome</keyword>
<name>A0A672UYY8_STRHB</name>
<reference evidence="1" key="2">
    <citation type="submission" date="2025-08" db="UniProtKB">
        <authorList>
            <consortium name="Ensembl"/>
        </authorList>
    </citation>
    <scope>IDENTIFICATION</scope>
</reference>
<accession>A0A672UYY8</accession>
<dbReference type="Ensembl" id="ENSSHBT00005023295.1">
    <property type="protein sequence ID" value="ENSSHBP00005019498.1"/>
    <property type="gene ID" value="ENSSHBG00005016717.1"/>
</dbReference>
<dbReference type="Proteomes" id="UP000472266">
    <property type="component" value="Chromosome 17"/>
</dbReference>
<sequence length="122" mass="13707">GYVALNFSSPKQSLKPRQPKVGIFILNHNGTQEAFKLLCLPRQAEAFKIGVKELMCPSSRCFLCLFSRVEFHNFTAEVKGIWQCLTMLAWIDCIETLCHILTQNALFKVGVDVGIYAVSVLI</sequence>
<proteinExistence type="predicted"/>
<dbReference type="InParanoid" id="A0A672UYY8"/>
<evidence type="ECO:0000313" key="1">
    <source>
        <dbReference type="Ensembl" id="ENSSHBP00005019498.1"/>
    </source>
</evidence>
<reference evidence="1" key="3">
    <citation type="submission" date="2025-09" db="UniProtKB">
        <authorList>
            <consortium name="Ensembl"/>
        </authorList>
    </citation>
    <scope>IDENTIFICATION</scope>
</reference>